<dbReference type="InterPro" id="IPR006597">
    <property type="entry name" value="Sel1-like"/>
</dbReference>
<dbReference type="InterPro" id="IPR011990">
    <property type="entry name" value="TPR-like_helical_dom_sf"/>
</dbReference>
<reference evidence="3" key="1">
    <citation type="submission" date="2018-07" db="EMBL/GenBank/DDBJ databases">
        <authorList>
            <person name="Kim H."/>
        </authorList>
    </citation>
    <scope>NUCLEOTIDE SEQUENCE [LARGE SCALE GENOMIC DNA]</scope>
    <source>
        <strain evidence="3">F02</strain>
    </source>
</reference>
<dbReference type="SUPFAM" id="SSF81901">
    <property type="entry name" value="HCP-like"/>
    <property type="match status" value="1"/>
</dbReference>
<dbReference type="Pfam" id="PF00756">
    <property type="entry name" value="Esterase"/>
    <property type="match status" value="1"/>
</dbReference>
<evidence type="ECO:0000313" key="3">
    <source>
        <dbReference type="Proteomes" id="UP000252182"/>
    </source>
</evidence>
<evidence type="ECO:0000313" key="2">
    <source>
        <dbReference type="EMBL" id="AXF84407.1"/>
    </source>
</evidence>
<keyword evidence="3" id="KW-1185">Reference proteome</keyword>
<dbReference type="InterPro" id="IPR029058">
    <property type="entry name" value="AB_hydrolase_fold"/>
</dbReference>
<gene>
    <name evidence="2" type="primary">esiB_1</name>
    <name evidence="2" type="ORF">DTO96_100110</name>
</gene>
<dbReference type="Proteomes" id="UP000252182">
    <property type="component" value="Chromosome"/>
</dbReference>
<evidence type="ECO:0000256" key="1">
    <source>
        <dbReference type="SAM" id="SignalP"/>
    </source>
</evidence>
<dbReference type="EMBL" id="CP031124">
    <property type="protein sequence ID" value="AXF84407.1"/>
    <property type="molecule type" value="Genomic_DNA"/>
</dbReference>
<dbReference type="Gene3D" id="3.40.50.1820">
    <property type="entry name" value="alpha/beta hydrolase"/>
    <property type="match status" value="1"/>
</dbReference>
<sequence>MKHLINVSIAASIVLAACTSTPNNNSPQKTVWGNVYGGADKSFDSQLLLLREQVAPKFQTLTFTDPATGLSMDYSLFVPKDYDPAKKYPLVMFIADASTAGLGAMAPLKQGYGGIIWATDAEQAKHPSFVLVPAFKGQKNAHGPNSAVNDDFQVSPEVDTVYQLLNHVVGQYSIDHNRLYATGQSMGGMISFYLNANHPDLFAASLFVSSQWDIKVLEPLAKMKFFYVVSKGDEKASGGMKEVGDMLKKDGVNFGSTEFAANLSDAEQEQHIESLLKQGNHINFVQFTANTVAPQSYMKSSGGAEHMYAFDHAYLLSDVRDWLFQQNKESPKQSAARQMLNDGLNYFNGTGVAQDYAKAAQLFQTAWQGGDMKAPRYLGIMAEEGLGVAVNYAEAATYYQAASNAGDITAAARMGALYEKGLGVQRSIAEALKWYLKAASTPEEAAQNIHPRVLAVSRLGYFYEKGVGVQQDLNQAKRWYRLAAMDHDHAAMAALKRLP</sequence>
<keyword evidence="1" id="KW-0732">Signal</keyword>
<dbReference type="PANTHER" id="PTHR43628:SF1">
    <property type="entry name" value="CHITIN SYNTHASE REGULATORY FACTOR 2-RELATED"/>
    <property type="match status" value="1"/>
</dbReference>
<dbReference type="PANTHER" id="PTHR43628">
    <property type="entry name" value="ACTIVATOR OF C KINASE PROTEIN 1-RELATED"/>
    <property type="match status" value="1"/>
</dbReference>
<name>A0A345D7R9_9BURK</name>
<dbReference type="InterPro" id="IPR052945">
    <property type="entry name" value="Mitotic_Regulator"/>
</dbReference>
<dbReference type="SMART" id="SM00671">
    <property type="entry name" value="SEL1"/>
    <property type="match status" value="4"/>
</dbReference>
<proteinExistence type="predicted"/>
<dbReference type="OrthoDB" id="9764953at2"/>
<accession>A0A345D7R9</accession>
<organism evidence="2 3">
    <name type="scientific">Ephemeroptericola cinctiostellae</name>
    <dbReference type="NCBI Taxonomy" id="2268024"/>
    <lineage>
        <taxon>Bacteria</taxon>
        <taxon>Pseudomonadati</taxon>
        <taxon>Pseudomonadota</taxon>
        <taxon>Betaproteobacteria</taxon>
        <taxon>Burkholderiales</taxon>
        <taxon>Burkholderiaceae</taxon>
        <taxon>Ephemeroptericola</taxon>
    </lineage>
</organism>
<feature type="signal peptide" evidence="1">
    <location>
        <begin position="1"/>
        <end position="16"/>
    </location>
</feature>
<protein>
    <submittedName>
        <fullName evidence="2">Secretory immunoglobulin A-binding protein EsiB</fullName>
    </submittedName>
</protein>
<dbReference type="Gene3D" id="1.25.40.10">
    <property type="entry name" value="Tetratricopeptide repeat domain"/>
    <property type="match status" value="1"/>
</dbReference>
<dbReference type="RefSeq" id="WP_114561714.1">
    <property type="nucleotide sequence ID" value="NZ_CP031124.1"/>
</dbReference>
<dbReference type="KEGG" id="hyf:DTO96_100110"/>
<dbReference type="PROSITE" id="PS51257">
    <property type="entry name" value="PROKAR_LIPOPROTEIN"/>
    <property type="match status" value="1"/>
</dbReference>
<dbReference type="SUPFAM" id="SSF53474">
    <property type="entry name" value="alpha/beta-Hydrolases"/>
    <property type="match status" value="1"/>
</dbReference>
<feature type="chain" id="PRO_5016575762" evidence="1">
    <location>
        <begin position="17"/>
        <end position="499"/>
    </location>
</feature>
<dbReference type="AlphaFoldDB" id="A0A345D7R9"/>
<dbReference type="Pfam" id="PF08238">
    <property type="entry name" value="Sel1"/>
    <property type="match status" value="4"/>
</dbReference>
<dbReference type="InterPro" id="IPR000801">
    <property type="entry name" value="Esterase-like"/>
</dbReference>